<sequence>MKKLTNLRLILEYFEVPNRDLAQAINVSPSMVSNWVQGKRALRASSGSVVAIADYVLSRRRLETRDITWLKKQFEQAGISTDFDSASDIKRNLIIWLADDGQEVLEIFKKTGNIQIANEQSDAADSSPYLYSIGPAGRIYSNDYSARAGVLDISLRLGRIFETMKEDTTIDICLSSEAVATIMEDVFISEIMKAFQTKNMRLRMLVALSSNSISLSRIISAYTPMIVSGKMELYISHGMMQPMIHQTSIFIPDTCAVAITELPDSFSPPAALFITENIFLKDSADGFDRVVRFAQPLMQFYPDNILKSIIDLFSREFCDDGDMDIQSDSLNPLMLEPSEYIEILEQKGFRGNALEWRSEEYLRIKNGFESNLKKGVQFREIISADFLKNMVVNGCCELPSMYFMDTGKTLLQTKSCAALLAGYITTLKNYPNYHLYVAPHLDETQMGTRHIKHGRHVTLNPWKEEPKLIFSDQMIMIHEFQTYFNELWMNLSAGTRENSMSLLEIMLQEVEKLIEQEA</sequence>
<accession>A0A644WW82</accession>
<comment type="caution">
    <text evidence="1">The sequence shown here is derived from an EMBL/GenBank/DDBJ whole genome shotgun (WGS) entry which is preliminary data.</text>
</comment>
<dbReference type="InterPro" id="IPR001387">
    <property type="entry name" value="Cro/C1-type_HTH"/>
</dbReference>
<gene>
    <name evidence="1" type="ORF">SDC9_54497</name>
</gene>
<dbReference type="EMBL" id="VSSQ01001422">
    <property type="protein sequence ID" value="MPM08185.1"/>
    <property type="molecule type" value="Genomic_DNA"/>
</dbReference>
<organism evidence="1">
    <name type="scientific">bioreactor metagenome</name>
    <dbReference type="NCBI Taxonomy" id="1076179"/>
    <lineage>
        <taxon>unclassified sequences</taxon>
        <taxon>metagenomes</taxon>
        <taxon>ecological metagenomes</taxon>
    </lineage>
</organism>
<dbReference type="AlphaFoldDB" id="A0A644WW82"/>
<reference evidence="1" key="1">
    <citation type="submission" date="2019-08" db="EMBL/GenBank/DDBJ databases">
        <authorList>
            <person name="Kucharzyk K."/>
            <person name="Murdoch R.W."/>
            <person name="Higgins S."/>
            <person name="Loffler F."/>
        </authorList>
    </citation>
    <scope>NUCLEOTIDE SEQUENCE</scope>
</reference>
<evidence type="ECO:0000313" key="1">
    <source>
        <dbReference type="EMBL" id="MPM08185.1"/>
    </source>
</evidence>
<protein>
    <submittedName>
        <fullName evidence="1">Uncharacterized protein</fullName>
    </submittedName>
</protein>
<proteinExistence type="predicted"/>
<name>A0A644WW82_9ZZZZ</name>
<dbReference type="CDD" id="cd00093">
    <property type="entry name" value="HTH_XRE"/>
    <property type="match status" value="1"/>
</dbReference>